<evidence type="ECO:0000259" key="25">
    <source>
        <dbReference type="Pfam" id="PF00852"/>
    </source>
</evidence>
<evidence type="ECO:0000256" key="8">
    <source>
        <dbReference type="ARBA" id="ARBA00022968"/>
    </source>
</evidence>
<dbReference type="Pfam" id="PF17039">
    <property type="entry name" value="Glyco_tran_10_N"/>
    <property type="match status" value="1"/>
</dbReference>
<evidence type="ECO:0000256" key="13">
    <source>
        <dbReference type="ARBA" id="ARBA00023157"/>
    </source>
</evidence>
<organism evidence="27 28">
    <name type="scientific">Scleropages formosus</name>
    <name type="common">Asian bonytongue</name>
    <name type="synonym">Osteoglossum formosum</name>
    <dbReference type="NCBI Taxonomy" id="113540"/>
    <lineage>
        <taxon>Eukaryota</taxon>
        <taxon>Metazoa</taxon>
        <taxon>Chordata</taxon>
        <taxon>Craniata</taxon>
        <taxon>Vertebrata</taxon>
        <taxon>Euteleostomi</taxon>
        <taxon>Actinopterygii</taxon>
        <taxon>Neopterygii</taxon>
        <taxon>Teleostei</taxon>
        <taxon>Osteoglossocephala</taxon>
        <taxon>Osteoglossomorpha</taxon>
        <taxon>Osteoglossiformes</taxon>
        <taxon>Osteoglossidae</taxon>
        <taxon>Scleropages</taxon>
    </lineage>
</organism>
<keyword evidence="6 24" id="KW-0808">Transferase</keyword>
<keyword evidence="8" id="KW-0735">Signal-anchor</keyword>
<comment type="catalytic activity">
    <reaction evidence="16">
        <text>alpha-D-galactosyl-(1-&gt;3)-beta-D-galactosyl-(1-&gt;4)-N-acetyl-beta-D-glucosaminyl-(1-&gt;3)-beta-D-galactosyl-(1-&gt;4)-beta-D-glucosyl-(1&lt;-&gt;1')-ceramide + GDP-beta-L-fucose = a neolactoside IV(3)-alpha-Gal,III(3)-alpha-Fuc-nLc4Cer + GDP + H(+)</text>
        <dbReference type="Rhea" id="RHEA:48380"/>
        <dbReference type="ChEBI" id="CHEBI:15378"/>
        <dbReference type="ChEBI" id="CHEBI:57273"/>
        <dbReference type="ChEBI" id="CHEBI:58189"/>
        <dbReference type="ChEBI" id="CHEBI:90380"/>
        <dbReference type="ChEBI" id="CHEBI:90381"/>
    </reaction>
    <physiologicalReaction direction="left-to-right" evidence="16">
        <dbReference type="Rhea" id="RHEA:48381"/>
    </physiologicalReaction>
</comment>
<comment type="catalytic activity">
    <reaction evidence="20">
        <text>a neolactoside nLc4Cer + GDP-beta-L-fucose = a neolactoside III(3)-alpha-Fuc-nLc4Cer + GDP + H(+)</text>
        <dbReference type="Rhea" id="RHEA:48376"/>
        <dbReference type="ChEBI" id="CHEBI:15378"/>
        <dbReference type="ChEBI" id="CHEBI:57273"/>
        <dbReference type="ChEBI" id="CHEBI:58189"/>
        <dbReference type="ChEBI" id="CHEBI:90376"/>
        <dbReference type="ChEBI" id="CHEBI:90379"/>
    </reaction>
    <physiologicalReaction direction="left-to-right" evidence="20">
        <dbReference type="Rhea" id="RHEA:48377"/>
    </physiologicalReaction>
</comment>
<keyword evidence="12" id="KW-0472">Membrane</keyword>
<feature type="domain" description="Fucosyltransferase C-terminal" evidence="25">
    <location>
        <begin position="162"/>
        <end position="335"/>
    </location>
</feature>
<evidence type="ECO:0000256" key="2">
    <source>
        <dbReference type="ARBA" id="ARBA00004934"/>
    </source>
</evidence>
<dbReference type="Pfam" id="PF00852">
    <property type="entry name" value="Glyco_transf_10"/>
    <property type="match status" value="1"/>
</dbReference>
<keyword evidence="13" id="KW-1015">Disulfide bond</keyword>
<evidence type="ECO:0000256" key="18">
    <source>
        <dbReference type="ARBA" id="ARBA00036295"/>
    </source>
</evidence>
<evidence type="ECO:0000256" key="1">
    <source>
        <dbReference type="ARBA" id="ARBA00004922"/>
    </source>
</evidence>
<dbReference type="STRING" id="113540.ENSSFOP00015033638"/>
<evidence type="ECO:0000256" key="24">
    <source>
        <dbReference type="RuleBase" id="RU003832"/>
    </source>
</evidence>
<keyword evidence="14" id="KW-0325">Glycoprotein</keyword>
<dbReference type="InterPro" id="IPR031481">
    <property type="entry name" value="Glyco_tran_10_N"/>
</dbReference>
<comment type="catalytic activity">
    <reaction evidence="19">
        <text>an N-acetyl-alpha-neuraminyl-(2-&gt;3)-beta-D-galactosyl-(1-&gt;4)-N-acetyl-beta-D-glucosaminyl derivative + GDP-beta-L-fucose = an alpha-Neu5Ac-(2-&gt;3)-beta-D-Gal-(1-&gt;4)-[alpha-L-Fuc-(1-&gt;3)]-beta-D-GlcNAc derivative + GDP + H(+)</text>
        <dbReference type="Rhea" id="RHEA:56076"/>
        <dbReference type="ChEBI" id="CHEBI:15378"/>
        <dbReference type="ChEBI" id="CHEBI:57273"/>
        <dbReference type="ChEBI" id="CHEBI:58189"/>
        <dbReference type="ChEBI" id="CHEBI:136545"/>
        <dbReference type="ChEBI" id="CHEBI:139509"/>
    </reaction>
    <physiologicalReaction direction="left-to-right" evidence="19">
        <dbReference type="Rhea" id="RHEA:56077"/>
    </physiologicalReaction>
</comment>
<keyword evidence="11" id="KW-0443">Lipid metabolism</keyword>
<evidence type="ECO:0000313" key="28">
    <source>
        <dbReference type="Proteomes" id="UP000034805"/>
    </source>
</evidence>
<evidence type="ECO:0000256" key="14">
    <source>
        <dbReference type="ARBA" id="ARBA00023180"/>
    </source>
</evidence>
<gene>
    <name evidence="27" type="ORF">Z043_118025</name>
</gene>
<dbReference type="GO" id="GO:0032580">
    <property type="term" value="C:Golgi cisterna membrane"/>
    <property type="evidence" value="ECO:0007669"/>
    <property type="project" value="UniProtKB-SubCell"/>
</dbReference>
<dbReference type="InterPro" id="IPR038577">
    <property type="entry name" value="GT10-like_C_sf"/>
</dbReference>
<evidence type="ECO:0000256" key="22">
    <source>
        <dbReference type="ARBA" id="ARBA00043828"/>
    </source>
</evidence>
<comment type="catalytic activity">
    <reaction evidence="22">
        <text>beta-D-Gal-(1-&gt;4)-beta-D-GlcNAc-(1-&gt;3)-beta-D-Gal-(1-&gt;4)-D-Glc + GDP-beta-L-fucose = beta-D-Gal-(1-&gt;4)-[alpha-L-Fuc-(1-&gt;3)]-beta-D-GlcNAc-(1-&gt;3)-beta-D-Gal-(1-&gt;4)-D-Glc + GDP + H(+)</text>
        <dbReference type="Rhea" id="RHEA:77187"/>
        <dbReference type="ChEBI" id="CHEBI:15378"/>
        <dbReference type="ChEBI" id="CHEBI:57273"/>
        <dbReference type="ChEBI" id="CHEBI:58189"/>
        <dbReference type="ChEBI" id="CHEBI:60239"/>
        <dbReference type="ChEBI" id="CHEBI:61352"/>
    </reaction>
    <physiologicalReaction direction="left-to-right" evidence="22">
        <dbReference type="Rhea" id="RHEA:77188"/>
    </physiologicalReaction>
</comment>
<dbReference type="PANTHER" id="PTHR11929:SF10">
    <property type="entry name" value="4-GALACTOSYL-N-ACETYLGLUCOSAMINIDE 3-ALPHA-L-FUCOSYLTRANSFERASE 9"/>
    <property type="match status" value="1"/>
</dbReference>
<dbReference type="FunFam" id="3.40.50.11660:FF:000001">
    <property type="entry name" value="alpha-(1,3)-fucosyltransferase 9"/>
    <property type="match status" value="1"/>
</dbReference>
<comment type="caution">
    <text evidence="27">The sequence shown here is derived from an EMBL/GenBank/DDBJ whole genome shotgun (WGS) entry which is preliminary data.</text>
</comment>
<dbReference type="PANTHER" id="PTHR11929">
    <property type="entry name" value="ALPHA- 1,3 -FUCOSYLTRANSFERASE"/>
    <property type="match status" value="1"/>
</dbReference>
<evidence type="ECO:0000256" key="16">
    <source>
        <dbReference type="ARBA" id="ARBA00036053"/>
    </source>
</evidence>
<keyword evidence="5 24" id="KW-0328">Glycosyltransferase</keyword>
<comment type="catalytic activity">
    <reaction evidence="15">
        <text>a beta-D-galactosyl-(1-&gt;4)-N-acetyl-beta-D-glucosaminyl derivative + GDP-beta-L-fucose = a beta-D-galactosyl-(1-&gt;4)-[alpha-L-fucosyl-(1-&gt;3)]-N-acetyl-beta-D-glucosaminyl derivative + GDP + H(+)</text>
        <dbReference type="Rhea" id="RHEA:14257"/>
        <dbReference type="ChEBI" id="CHEBI:15378"/>
        <dbReference type="ChEBI" id="CHEBI:57273"/>
        <dbReference type="ChEBI" id="CHEBI:58189"/>
        <dbReference type="ChEBI" id="CHEBI:133507"/>
        <dbReference type="ChEBI" id="CHEBI:137941"/>
        <dbReference type="EC" id="2.4.1.152"/>
    </reaction>
    <physiologicalReaction direction="left-to-right" evidence="15">
        <dbReference type="Rhea" id="RHEA:14258"/>
    </physiologicalReaction>
</comment>
<evidence type="ECO:0000256" key="9">
    <source>
        <dbReference type="ARBA" id="ARBA00022989"/>
    </source>
</evidence>
<comment type="subunit">
    <text evidence="4">Homodimer.</text>
</comment>
<evidence type="ECO:0000256" key="4">
    <source>
        <dbReference type="ARBA" id="ARBA00011738"/>
    </source>
</evidence>
<comment type="pathway">
    <text evidence="1">Protein modification; protein glycosylation.</text>
</comment>
<evidence type="ECO:0000256" key="15">
    <source>
        <dbReference type="ARBA" id="ARBA00029329"/>
    </source>
</evidence>
<dbReference type="GO" id="GO:0006629">
    <property type="term" value="P:lipid metabolic process"/>
    <property type="evidence" value="ECO:0007669"/>
    <property type="project" value="UniProtKB-KW"/>
</dbReference>
<keyword evidence="10 24" id="KW-0333">Golgi apparatus</keyword>
<dbReference type="AlphaFoldDB" id="A0A0P7WQB2"/>
<evidence type="ECO:0000256" key="21">
    <source>
        <dbReference type="ARBA" id="ARBA00037848"/>
    </source>
</evidence>
<keyword evidence="7 24" id="KW-0812">Transmembrane</keyword>
<evidence type="ECO:0000256" key="20">
    <source>
        <dbReference type="ARBA" id="ARBA00036757"/>
    </source>
</evidence>
<evidence type="ECO:0000256" key="6">
    <source>
        <dbReference type="ARBA" id="ARBA00022679"/>
    </source>
</evidence>
<dbReference type="EC" id="2.4.1.-" evidence="24"/>
<comment type="similarity">
    <text evidence="3 24">Belongs to the glycosyltransferase 10 family.</text>
</comment>
<comment type="catalytic activity">
    <reaction evidence="17">
        <text>an alpha-Neu5Ac-(2-&gt;3)-beta-D-Gal-(1-&gt;4)-beta-D-GlcNAc-(1-&gt;3)-beta-D-Gal-(1-&gt;4)-beta-D-GlcNAc derivative + GDP-beta-L-fucose = an alpha-Neu5Ac-(2-&gt;3)-beta-D-Gal-(1-&gt;4)-beta-D-GlcNAc-(1-&gt;3)-beta-D-Gal-(1-&gt;4)-[alpha-L-Fuc-(1-&gt;3)]-beta-D-GlcNAc derivative + GDP + H(+)</text>
        <dbReference type="Rhea" id="RHEA:68044"/>
        <dbReference type="ChEBI" id="CHEBI:15378"/>
        <dbReference type="ChEBI" id="CHEBI:57273"/>
        <dbReference type="ChEBI" id="CHEBI:58189"/>
        <dbReference type="ChEBI" id="CHEBI:145343"/>
        <dbReference type="ChEBI" id="CHEBI:176900"/>
    </reaction>
    <physiologicalReaction direction="left-to-right" evidence="17">
        <dbReference type="Rhea" id="RHEA:68045"/>
    </physiologicalReaction>
</comment>
<evidence type="ECO:0000256" key="3">
    <source>
        <dbReference type="ARBA" id="ARBA00008919"/>
    </source>
</evidence>
<proteinExistence type="inferred from homology"/>
<keyword evidence="9" id="KW-1133">Transmembrane helix</keyword>
<evidence type="ECO:0000256" key="17">
    <source>
        <dbReference type="ARBA" id="ARBA00036234"/>
    </source>
</evidence>
<accession>A0A0P7WQB2</accession>
<dbReference type="SUPFAM" id="SSF53756">
    <property type="entry name" value="UDP-Glycosyltransferase/glycogen phosphorylase"/>
    <property type="match status" value="1"/>
</dbReference>
<feature type="non-terminal residue" evidence="27">
    <location>
        <position position="529"/>
    </location>
</feature>
<evidence type="ECO:0000256" key="19">
    <source>
        <dbReference type="ARBA" id="ARBA00036481"/>
    </source>
</evidence>
<evidence type="ECO:0000256" key="11">
    <source>
        <dbReference type="ARBA" id="ARBA00023098"/>
    </source>
</evidence>
<feature type="domain" description="Fucosyltransferase N-terminal" evidence="26">
    <location>
        <begin position="44"/>
        <end position="149"/>
    </location>
</feature>
<dbReference type="InterPro" id="IPR001503">
    <property type="entry name" value="Glyco_trans_10"/>
</dbReference>
<dbReference type="UniPathway" id="UPA00378"/>
<protein>
    <recommendedName>
        <fullName evidence="24">Fucosyltransferase</fullName>
        <ecNumber evidence="24">2.4.1.-</ecNumber>
    </recommendedName>
</protein>
<evidence type="ECO:0000313" key="27">
    <source>
        <dbReference type="EMBL" id="KPP63693.1"/>
    </source>
</evidence>
<comment type="pathway">
    <text evidence="2">Glycolipid biosynthesis.</text>
</comment>
<comment type="catalytic activity">
    <reaction evidence="18">
        <text>alpha-N-glycoloylneuraminosyl-(2-&gt;3)-beta-D-galactosyl-(1-&gt;4)-N-acetyl-beta-D-glucosaminyl-(1-&gt;3)-beta-D-galactosyl-(1-&gt;4)-N-acetyl-beta-D-glucosaminyl-(1-&gt;3)-beta-D-galactosyl-(1-&gt;4)-beta-D-glucosyl-(1&lt;-&gt;1')-ceramide + GDP-beta-L-fucose = alpha-N-glycoloylneuraminosyl-(2-&gt;3)-beta-D-galactosyl-(1-&gt;4)-N-acetyl-beta-D-glucosaminyl-(1-&gt;3)-beta-D-galactosyl-(1-&gt;4)-[alpha-L-fucosyl-(1-&gt;3)]-N-acetyl-beta-D-glucosaminyl-(1-&gt;3)-beta-D-galactosyl-(1-&gt;4)-beta-D-glucosyl-(1&lt;-&gt;1')-ceramide + GDP + H(+)</text>
        <dbReference type="Rhea" id="RHEA:48388"/>
        <dbReference type="ChEBI" id="CHEBI:15378"/>
        <dbReference type="ChEBI" id="CHEBI:57273"/>
        <dbReference type="ChEBI" id="CHEBI:58189"/>
        <dbReference type="ChEBI" id="CHEBI:90383"/>
        <dbReference type="ChEBI" id="CHEBI:90384"/>
    </reaction>
    <physiologicalReaction direction="left-to-right" evidence="18">
        <dbReference type="Rhea" id="RHEA:48389"/>
    </physiologicalReaction>
</comment>
<name>A0A0P7WQB2_SCLFO</name>
<comment type="subcellular location">
    <subcellularLocation>
        <location evidence="24">Golgi apparatus</location>
        <location evidence="24">Golgi stack membrane</location>
        <topology evidence="24">Single-pass type II membrane protein</topology>
    </subcellularLocation>
    <subcellularLocation>
        <location evidence="21">Golgi apparatus</location>
        <location evidence="21">trans-Golgi network membrane</location>
        <topology evidence="21">Single-pass type II membrane protein</topology>
    </subcellularLocation>
</comment>
<evidence type="ECO:0000256" key="10">
    <source>
        <dbReference type="ARBA" id="ARBA00023034"/>
    </source>
</evidence>
<reference evidence="27 28" key="1">
    <citation type="submission" date="2015-08" db="EMBL/GenBank/DDBJ databases">
        <title>The genome of the Asian arowana (Scleropages formosus).</title>
        <authorList>
            <person name="Tan M.H."/>
            <person name="Gan H.M."/>
            <person name="Croft L.J."/>
            <person name="Austin C.M."/>
        </authorList>
    </citation>
    <scope>NUCLEOTIDE SEQUENCE [LARGE SCALE GENOMIC DNA]</scope>
    <source>
        <strain evidence="27">Aro1</strain>
    </source>
</reference>
<dbReference type="Gene3D" id="3.40.50.11660">
    <property type="entry name" value="Glycosyl transferase family 10, C-terminal domain"/>
    <property type="match status" value="1"/>
</dbReference>
<dbReference type="Proteomes" id="UP000034805">
    <property type="component" value="Unassembled WGS sequence"/>
</dbReference>
<dbReference type="GO" id="GO:0017083">
    <property type="term" value="F:4-galactosyl-N-acetylglucosaminide 3-alpha-L-fucosyltransferase activity"/>
    <property type="evidence" value="ECO:0007669"/>
    <property type="project" value="UniProtKB-EC"/>
</dbReference>
<evidence type="ECO:0000256" key="12">
    <source>
        <dbReference type="ARBA" id="ARBA00023136"/>
    </source>
</evidence>
<evidence type="ECO:0000256" key="7">
    <source>
        <dbReference type="ARBA" id="ARBA00022692"/>
    </source>
</evidence>
<evidence type="ECO:0000256" key="5">
    <source>
        <dbReference type="ARBA" id="ARBA00022676"/>
    </source>
</evidence>
<dbReference type="InterPro" id="IPR055270">
    <property type="entry name" value="Glyco_tran_10_C"/>
</dbReference>
<sequence length="529" mass="60382">MVYFKQPETWFSVSRIRPPPPAAEKAKLLPTPAITDPASQPVTAILLIWMWPFGYRYHMDSCKTLYGIDGCHLTDDRSMYNRADGVIFHHRDISGDLSNLPQSPRPPFQKWVWMNMESPSNSRQISALNNLINLTVNYRQDATVFVPYGFIVPSQDDDFVLPNKSKLVCWVVSNWNSNYDRVKYYNELKNHIEIYTAGNAFQKPVSHDDLLSLISSCKFYLSFENSVHQDYVTEKLYNPLVVGTVPIVLGPSRQNYENFVPGDAFIHVKDFFSPKDLAGFLLMLDKNDDMYHRYFLWRKHYKAKLTDFGLQQSCYACDYLSRRKEFKTFNNLDKWYWEPAPGHHTALKSSPQARSALCSNVTPPKSLLQTLFSVCAHPRYEQTDERNERGGNACFYSNRCQSERRGGGCGGAAGLAGALQWTGIVSRVYPLPLQPCALCLRERPRPRSGQAVVHIASVNDKDRRQEVGFGPKCGCVCFRAKTQERTENGGWGQAWIFRGAGVVFRGEAELSNRLNEQRSEMNFTLNQGP</sequence>
<evidence type="ECO:0000256" key="23">
    <source>
        <dbReference type="ARBA" id="ARBA00043838"/>
    </source>
</evidence>
<comment type="catalytic activity">
    <reaction evidence="23">
        <text>an alpha-L-Fuc-(1-&gt;2)-beta-D-Gal-(1-&gt;4)-beta-D-GlcNAc derivative + GDP-beta-L-fucose = an alpha-L-Fuc-(1-&gt;2)-beta-D-Gal-(1-&gt;4)-[alpha-L-Fuc-(1-&gt;3)]-beta-D-GlcNAc derivative + GDP + H(+)</text>
        <dbReference type="Rhea" id="RHEA:77191"/>
        <dbReference type="ChEBI" id="CHEBI:15378"/>
        <dbReference type="ChEBI" id="CHEBI:57273"/>
        <dbReference type="ChEBI" id="CHEBI:58189"/>
        <dbReference type="ChEBI" id="CHEBI:133510"/>
        <dbReference type="ChEBI" id="CHEBI:195560"/>
    </reaction>
    <physiologicalReaction direction="left-to-right" evidence="23">
        <dbReference type="Rhea" id="RHEA:77192"/>
    </physiologicalReaction>
</comment>
<dbReference type="EMBL" id="JARO02007669">
    <property type="protein sequence ID" value="KPP63693.1"/>
    <property type="molecule type" value="Genomic_DNA"/>
</dbReference>
<evidence type="ECO:0000259" key="26">
    <source>
        <dbReference type="Pfam" id="PF17039"/>
    </source>
</evidence>